<dbReference type="EMBL" id="LR215051">
    <property type="protein sequence ID" value="VEU83350.1"/>
    <property type="molecule type" value="Genomic_DNA"/>
</dbReference>
<accession>A0A449BL20</accession>
<keyword evidence="3" id="KW-1185">Reference proteome</keyword>
<dbReference type="Proteomes" id="UP000290909">
    <property type="component" value="Plasmid 2"/>
</dbReference>
<name>A0A449BL20_9MOLU</name>
<organism evidence="1 3">
    <name type="scientific">Acholeplasma hippikon</name>
    <dbReference type="NCBI Taxonomy" id="264636"/>
    <lineage>
        <taxon>Bacteria</taxon>
        <taxon>Bacillati</taxon>
        <taxon>Mycoplasmatota</taxon>
        <taxon>Mollicutes</taxon>
        <taxon>Acholeplasmatales</taxon>
        <taxon>Acholeplasmataceae</taxon>
        <taxon>Acholeplasma</taxon>
    </lineage>
</organism>
<dbReference type="KEGG" id="ahk:NCTC10172_01191"/>
<keyword evidence="2" id="KW-0614">Plasmid</keyword>
<proteinExistence type="predicted"/>
<dbReference type="KEGG" id="ahk:NCTC10172_01422"/>
<dbReference type="AlphaFoldDB" id="A0A449BL20"/>
<evidence type="ECO:0000313" key="2">
    <source>
        <dbReference type="EMBL" id="VEU83350.1"/>
    </source>
</evidence>
<dbReference type="STRING" id="1408416.GCA_000702765_01370"/>
<evidence type="ECO:0000313" key="1">
    <source>
        <dbReference type="EMBL" id="VEU83139.1"/>
    </source>
</evidence>
<gene>
    <name evidence="1" type="ORF">NCTC10172_01191</name>
    <name evidence="2" type="ORF">NCTC10172_01422</name>
</gene>
<dbReference type="EMBL" id="LR215050">
    <property type="protein sequence ID" value="VEU83139.1"/>
    <property type="molecule type" value="Genomic_DNA"/>
</dbReference>
<evidence type="ECO:0000313" key="3">
    <source>
        <dbReference type="Proteomes" id="UP000290909"/>
    </source>
</evidence>
<dbReference type="RefSeq" id="WP_035370102.1">
    <property type="nucleotide sequence ID" value="NZ_LR215050.1"/>
</dbReference>
<reference evidence="1 3" key="1">
    <citation type="submission" date="2019-01" db="EMBL/GenBank/DDBJ databases">
        <authorList>
            <consortium name="Pathogen Informatics"/>
        </authorList>
    </citation>
    <scope>NUCLEOTIDE SEQUENCE [LARGE SCALE GENOMIC DNA]</scope>
    <source>
        <strain evidence="1 3">NCTC10172</strain>
        <plasmid evidence="3">2</plasmid>
    </source>
</reference>
<sequence length="91" mass="10442">MKKQFVTATFISDIISLNDDTGKYEPIGKFYARDGKGYVACDNTTGDAWTEFFDSREEAIKWLDNKDPIYIGQTVINKITNKKMKVTRYDG</sequence>
<dbReference type="Proteomes" id="UP000290909">
    <property type="component" value="Chromosome"/>
</dbReference>
<protein>
    <submittedName>
        <fullName evidence="1">Uncharacterized protein</fullName>
    </submittedName>
</protein>
<geneLocation type="plasmid" evidence="2">
    <name>2</name>
</geneLocation>